<evidence type="ECO:0000256" key="1">
    <source>
        <dbReference type="SAM" id="SignalP"/>
    </source>
</evidence>
<feature type="signal peptide" evidence="1">
    <location>
        <begin position="1"/>
        <end position="22"/>
    </location>
</feature>
<evidence type="ECO:0000313" key="2">
    <source>
        <dbReference type="EMBL" id="CAX51447.1"/>
    </source>
</evidence>
<organism evidence="2">
    <name type="scientific">Opisthacanthus cayaporum</name>
    <name type="common">South American scorpion</name>
    <dbReference type="NCBI Taxonomy" id="573324"/>
    <lineage>
        <taxon>Eukaryota</taxon>
        <taxon>Metazoa</taxon>
        <taxon>Ecdysozoa</taxon>
        <taxon>Arthropoda</taxon>
        <taxon>Chelicerata</taxon>
        <taxon>Arachnida</taxon>
        <taxon>Scorpiones</taxon>
        <taxon>Iurida</taxon>
        <taxon>Scorpionoidea</taxon>
        <taxon>Hemiscorpiidae</taxon>
        <taxon>Opisthacanthus</taxon>
    </lineage>
</organism>
<proteinExistence type="evidence at transcript level"/>
<feature type="chain" id="PRO_5002953645" description="Venom protein" evidence="1">
    <location>
        <begin position="23"/>
        <end position="95"/>
    </location>
</feature>
<protein>
    <recommendedName>
        <fullName evidence="3">Venom protein</fullName>
    </recommendedName>
</protein>
<accession>C5J8E2</accession>
<dbReference type="EMBL" id="FM998805">
    <property type="protein sequence ID" value="CAX51447.1"/>
    <property type="molecule type" value="mRNA"/>
</dbReference>
<sequence>MKLNKIVVVFLICLLALDLVVARGCYRPKTRTITTIRRITRMVPKAVRVYRTVKNIKRIKRYNRMRKIQKIKRIIKGKPVCRCARRVLRRIKRRG</sequence>
<feature type="non-terminal residue" evidence="2">
    <location>
        <position position="95"/>
    </location>
</feature>
<keyword evidence="1" id="KW-0732">Signal</keyword>
<name>C5J8E2_OPICY</name>
<reference evidence="2" key="1">
    <citation type="journal article" date="2009" name="Toxicon">
        <title>Cloning and characterization of cDNA sequences encoding for new venom peptides of the Brazilian scorpion Opisthacanthus cayaporum.</title>
        <authorList>
            <person name="Silva E.C."/>
            <person name="Camargos T.S."/>
            <person name="Maranhao A.Q."/>
            <person name="Silva-Pereira I."/>
            <person name="Silva L.P."/>
            <person name="Possani L.D."/>
            <person name="Schwartz E.F."/>
        </authorList>
    </citation>
    <scope>NUCLEOTIDE SEQUENCE</scope>
    <source>
        <tissue evidence="2">Venom gland</tissue>
    </source>
</reference>
<dbReference type="AlphaFoldDB" id="C5J8E2"/>
<evidence type="ECO:0008006" key="3">
    <source>
        <dbReference type="Google" id="ProtNLM"/>
    </source>
</evidence>